<protein>
    <submittedName>
        <fullName evidence="1">Uncharacterized protein</fullName>
    </submittedName>
</protein>
<dbReference type="Proteomes" id="UP001501094">
    <property type="component" value="Unassembled WGS sequence"/>
</dbReference>
<comment type="caution">
    <text evidence="1">The sequence shown here is derived from an EMBL/GenBank/DDBJ whole genome shotgun (WGS) entry which is preliminary data.</text>
</comment>
<keyword evidence="2" id="KW-1185">Reference proteome</keyword>
<proteinExistence type="predicted"/>
<gene>
    <name evidence="1" type="ORF">GCM10009751_36980</name>
</gene>
<evidence type="ECO:0000313" key="2">
    <source>
        <dbReference type="Proteomes" id="UP001501094"/>
    </source>
</evidence>
<reference evidence="2" key="1">
    <citation type="journal article" date="2019" name="Int. J. Syst. Evol. Microbiol.">
        <title>The Global Catalogue of Microorganisms (GCM) 10K type strain sequencing project: providing services to taxonomists for standard genome sequencing and annotation.</title>
        <authorList>
            <consortium name="The Broad Institute Genomics Platform"/>
            <consortium name="The Broad Institute Genome Sequencing Center for Infectious Disease"/>
            <person name="Wu L."/>
            <person name="Ma J."/>
        </authorList>
    </citation>
    <scope>NUCLEOTIDE SEQUENCE [LARGE SCALE GENOMIC DNA]</scope>
    <source>
        <strain evidence="2">JCM 14326</strain>
    </source>
</reference>
<accession>A0ABP4ZWZ8</accession>
<dbReference type="EMBL" id="BAAANL010000009">
    <property type="protein sequence ID" value="GAA1874066.1"/>
    <property type="molecule type" value="Genomic_DNA"/>
</dbReference>
<evidence type="ECO:0000313" key="1">
    <source>
        <dbReference type="EMBL" id="GAA1874066.1"/>
    </source>
</evidence>
<sequence length="104" mass="11376">MSVRFEYATVRPIKIAAPGPVDDWDQPTSHVWEYEVVGFDDTTAAAIGRVTKHPTKQRRTLAILNVAGRHGWQLAPSVETEPGILMMRSSTDVPSRPVPAGGKP</sequence>
<name>A0ABP4ZWZ8_9MICO</name>
<organism evidence="1 2">
    <name type="scientific">Myceligenerans crystallogenes</name>
    <dbReference type="NCBI Taxonomy" id="316335"/>
    <lineage>
        <taxon>Bacteria</taxon>
        <taxon>Bacillati</taxon>
        <taxon>Actinomycetota</taxon>
        <taxon>Actinomycetes</taxon>
        <taxon>Micrococcales</taxon>
        <taxon>Promicromonosporaceae</taxon>
        <taxon>Myceligenerans</taxon>
    </lineage>
</organism>